<keyword evidence="1" id="KW-0472">Membrane</keyword>
<dbReference type="Proteomes" id="UP000655589">
    <property type="component" value="Unassembled WGS sequence"/>
</dbReference>
<gene>
    <name evidence="2" type="ORF">GCM10010102_16690</name>
</gene>
<keyword evidence="1" id="KW-0812">Transmembrane</keyword>
<feature type="transmembrane region" description="Helical" evidence="1">
    <location>
        <begin position="55"/>
        <end position="74"/>
    </location>
</feature>
<feature type="transmembrane region" description="Helical" evidence="1">
    <location>
        <begin position="80"/>
        <end position="104"/>
    </location>
</feature>
<feature type="transmembrane region" description="Helical" evidence="1">
    <location>
        <begin position="116"/>
        <end position="139"/>
    </location>
</feature>
<evidence type="ECO:0000313" key="2">
    <source>
        <dbReference type="EMBL" id="GGM21636.1"/>
    </source>
</evidence>
<sequence>MLELSDPARVTAGIVLLTVVGIESGGFFLVRVFAGALGERVAATDLQKSFFRAGHAHAGVLVVLGLVCLLLAEATTLTGFLRWLAGTGVLCAAILLPAGFFFSAMGQGRTTPNRAVVLLPVGAVVLAAGVVTLGLGLLLS</sequence>
<accession>A0A8H9GGA9</accession>
<comment type="caution">
    <text evidence="2">The sequence shown here is derived from an EMBL/GenBank/DDBJ whole genome shotgun (WGS) entry which is preliminary data.</text>
</comment>
<evidence type="ECO:0000313" key="3">
    <source>
        <dbReference type="Proteomes" id="UP000655589"/>
    </source>
</evidence>
<name>A0A8H9GGA9_9MICO</name>
<protein>
    <submittedName>
        <fullName evidence="2">Uncharacterized protein</fullName>
    </submittedName>
</protein>
<evidence type="ECO:0000256" key="1">
    <source>
        <dbReference type="SAM" id="Phobius"/>
    </source>
</evidence>
<dbReference type="AlphaFoldDB" id="A0A8H9GGA9"/>
<dbReference type="RefSeq" id="WP_171105930.1">
    <property type="nucleotide sequence ID" value="NZ_BMPT01000005.1"/>
</dbReference>
<reference evidence="2" key="1">
    <citation type="journal article" date="2014" name="Int. J. Syst. Evol. Microbiol.">
        <title>Complete genome sequence of Corynebacterium casei LMG S-19264T (=DSM 44701T), isolated from a smear-ripened cheese.</title>
        <authorList>
            <consortium name="US DOE Joint Genome Institute (JGI-PGF)"/>
            <person name="Walter F."/>
            <person name="Albersmeier A."/>
            <person name="Kalinowski J."/>
            <person name="Ruckert C."/>
        </authorList>
    </citation>
    <scope>NUCLEOTIDE SEQUENCE</scope>
    <source>
        <strain evidence="2">JCM 3051</strain>
    </source>
</reference>
<feature type="transmembrane region" description="Helical" evidence="1">
    <location>
        <begin position="12"/>
        <end position="34"/>
    </location>
</feature>
<dbReference type="EMBL" id="BMPT01000005">
    <property type="protein sequence ID" value="GGM21636.1"/>
    <property type="molecule type" value="Genomic_DNA"/>
</dbReference>
<proteinExistence type="predicted"/>
<reference evidence="2" key="2">
    <citation type="submission" date="2020-09" db="EMBL/GenBank/DDBJ databases">
        <authorList>
            <person name="Sun Q."/>
            <person name="Ohkuma M."/>
        </authorList>
    </citation>
    <scope>NUCLEOTIDE SEQUENCE</scope>
    <source>
        <strain evidence="2">JCM 3051</strain>
    </source>
</reference>
<keyword evidence="1" id="KW-1133">Transmembrane helix</keyword>
<keyword evidence="3" id="KW-1185">Reference proteome</keyword>
<organism evidence="2 3">
    <name type="scientific">Promicromonospora citrea</name>
    <dbReference type="NCBI Taxonomy" id="43677"/>
    <lineage>
        <taxon>Bacteria</taxon>
        <taxon>Bacillati</taxon>
        <taxon>Actinomycetota</taxon>
        <taxon>Actinomycetes</taxon>
        <taxon>Micrococcales</taxon>
        <taxon>Promicromonosporaceae</taxon>
        <taxon>Promicromonospora</taxon>
    </lineage>
</organism>